<evidence type="ECO:0000313" key="3">
    <source>
        <dbReference type="Proteomes" id="UP001328107"/>
    </source>
</evidence>
<feature type="region of interest" description="Disordered" evidence="1">
    <location>
        <begin position="1"/>
        <end position="157"/>
    </location>
</feature>
<gene>
    <name evidence="2" type="ORF">PMAYCL1PPCAC_10439</name>
</gene>
<reference evidence="3" key="1">
    <citation type="submission" date="2022-10" db="EMBL/GenBank/DDBJ databases">
        <title>Genome assembly of Pristionchus species.</title>
        <authorList>
            <person name="Yoshida K."/>
            <person name="Sommer R.J."/>
        </authorList>
    </citation>
    <scope>NUCLEOTIDE SEQUENCE [LARGE SCALE GENOMIC DNA]</scope>
    <source>
        <strain evidence="3">RS5460</strain>
    </source>
</reference>
<feature type="compositionally biased region" description="Low complexity" evidence="1">
    <location>
        <begin position="18"/>
        <end position="44"/>
    </location>
</feature>
<keyword evidence="3" id="KW-1185">Reference proteome</keyword>
<dbReference type="Proteomes" id="UP001328107">
    <property type="component" value="Unassembled WGS sequence"/>
</dbReference>
<protein>
    <submittedName>
        <fullName evidence="2">Uncharacterized protein</fullName>
    </submittedName>
</protein>
<proteinExistence type="predicted"/>
<evidence type="ECO:0000313" key="2">
    <source>
        <dbReference type="EMBL" id="GMR40244.1"/>
    </source>
</evidence>
<feature type="non-terminal residue" evidence="2">
    <location>
        <position position="157"/>
    </location>
</feature>
<sequence>MSWRDVLTPTYRPRPLHSTSSSRECVSLRSSYTPSSTISTSISSGRAPSALRRRATETTLSSTPSLSSYSVSSYSRYRPTGGTLIDLPTVDPHDLPRRYRSSYDRDDYKRTDYTTRDYSTPDYSRQDSTDRYRRDYSTPEYSREDTGDRYRDRKYSI</sequence>
<feature type="compositionally biased region" description="Basic and acidic residues" evidence="1">
    <location>
        <begin position="91"/>
        <end position="115"/>
    </location>
</feature>
<evidence type="ECO:0000256" key="1">
    <source>
        <dbReference type="SAM" id="MobiDB-lite"/>
    </source>
</evidence>
<comment type="caution">
    <text evidence="2">The sequence shown here is derived from an EMBL/GenBank/DDBJ whole genome shotgun (WGS) entry which is preliminary data.</text>
</comment>
<name>A0AAN4ZIZ0_9BILA</name>
<feature type="compositionally biased region" description="Low complexity" evidence="1">
    <location>
        <begin position="58"/>
        <end position="80"/>
    </location>
</feature>
<feature type="compositionally biased region" description="Basic and acidic residues" evidence="1">
    <location>
        <begin position="124"/>
        <end position="157"/>
    </location>
</feature>
<dbReference type="EMBL" id="BTRK01000003">
    <property type="protein sequence ID" value="GMR40244.1"/>
    <property type="molecule type" value="Genomic_DNA"/>
</dbReference>
<organism evidence="2 3">
    <name type="scientific">Pristionchus mayeri</name>
    <dbReference type="NCBI Taxonomy" id="1317129"/>
    <lineage>
        <taxon>Eukaryota</taxon>
        <taxon>Metazoa</taxon>
        <taxon>Ecdysozoa</taxon>
        <taxon>Nematoda</taxon>
        <taxon>Chromadorea</taxon>
        <taxon>Rhabditida</taxon>
        <taxon>Rhabditina</taxon>
        <taxon>Diplogasteromorpha</taxon>
        <taxon>Diplogasteroidea</taxon>
        <taxon>Neodiplogasteridae</taxon>
        <taxon>Pristionchus</taxon>
    </lineage>
</organism>
<accession>A0AAN4ZIZ0</accession>
<dbReference type="AlphaFoldDB" id="A0AAN4ZIZ0"/>